<dbReference type="Proteomes" id="UP000799423">
    <property type="component" value="Unassembled WGS sequence"/>
</dbReference>
<keyword evidence="3" id="KW-1185">Reference proteome</keyword>
<evidence type="ECO:0000313" key="2">
    <source>
        <dbReference type="EMBL" id="KAF2856962.1"/>
    </source>
</evidence>
<keyword evidence="1" id="KW-0732">Signal</keyword>
<accession>A0A6A7BP31</accession>
<dbReference type="CDD" id="cd07822">
    <property type="entry name" value="SRPBCC_4"/>
    <property type="match status" value="1"/>
</dbReference>
<organism evidence="2 3">
    <name type="scientific">Plenodomus tracheiphilus IPT5</name>
    <dbReference type="NCBI Taxonomy" id="1408161"/>
    <lineage>
        <taxon>Eukaryota</taxon>
        <taxon>Fungi</taxon>
        <taxon>Dikarya</taxon>
        <taxon>Ascomycota</taxon>
        <taxon>Pezizomycotina</taxon>
        <taxon>Dothideomycetes</taxon>
        <taxon>Pleosporomycetidae</taxon>
        <taxon>Pleosporales</taxon>
        <taxon>Pleosporineae</taxon>
        <taxon>Leptosphaeriaceae</taxon>
        <taxon>Plenodomus</taxon>
    </lineage>
</organism>
<dbReference type="EMBL" id="MU006288">
    <property type="protein sequence ID" value="KAF2856962.1"/>
    <property type="molecule type" value="Genomic_DNA"/>
</dbReference>
<dbReference type="InterPro" id="IPR023393">
    <property type="entry name" value="START-like_dom_sf"/>
</dbReference>
<reference evidence="2" key="1">
    <citation type="submission" date="2020-01" db="EMBL/GenBank/DDBJ databases">
        <authorList>
            <consortium name="DOE Joint Genome Institute"/>
            <person name="Haridas S."/>
            <person name="Albert R."/>
            <person name="Binder M."/>
            <person name="Bloem J."/>
            <person name="Labutti K."/>
            <person name="Salamov A."/>
            <person name="Andreopoulos B."/>
            <person name="Baker S.E."/>
            <person name="Barry K."/>
            <person name="Bills G."/>
            <person name="Bluhm B.H."/>
            <person name="Cannon C."/>
            <person name="Castanera R."/>
            <person name="Culley D.E."/>
            <person name="Daum C."/>
            <person name="Ezra D."/>
            <person name="Gonzalez J.B."/>
            <person name="Henrissat B."/>
            <person name="Kuo A."/>
            <person name="Liang C."/>
            <person name="Lipzen A."/>
            <person name="Lutzoni F."/>
            <person name="Magnuson J."/>
            <person name="Mondo S."/>
            <person name="Nolan M."/>
            <person name="Ohm R."/>
            <person name="Pangilinan J."/>
            <person name="Park H.-J."/>
            <person name="Ramirez L."/>
            <person name="Alfaro M."/>
            <person name="Sun H."/>
            <person name="Tritt A."/>
            <person name="Yoshinaga Y."/>
            <person name="Zwiers L.-H."/>
            <person name="Turgeon B.G."/>
            <person name="Goodwin S.B."/>
            <person name="Spatafora J.W."/>
            <person name="Crous P.W."/>
            <person name="Grigoriev I.V."/>
        </authorList>
    </citation>
    <scope>NUCLEOTIDE SEQUENCE</scope>
    <source>
        <strain evidence="2">IPT5</strain>
    </source>
</reference>
<dbReference type="Gene3D" id="3.30.530.20">
    <property type="match status" value="1"/>
</dbReference>
<feature type="chain" id="PRO_5025568774" description="Coenzyme Q-binding protein COQ10 START domain-containing protein" evidence="1">
    <location>
        <begin position="22"/>
        <end position="204"/>
    </location>
</feature>
<proteinExistence type="predicted"/>
<dbReference type="OrthoDB" id="509124at2759"/>
<evidence type="ECO:0000256" key="1">
    <source>
        <dbReference type="SAM" id="SignalP"/>
    </source>
</evidence>
<gene>
    <name evidence="2" type="ORF">T440DRAFT_14183</name>
</gene>
<protein>
    <recommendedName>
        <fullName evidence="4">Coenzyme Q-binding protein COQ10 START domain-containing protein</fullName>
    </recommendedName>
</protein>
<evidence type="ECO:0000313" key="3">
    <source>
        <dbReference type="Proteomes" id="UP000799423"/>
    </source>
</evidence>
<dbReference type="SUPFAM" id="SSF55961">
    <property type="entry name" value="Bet v1-like"/>
    <property type="match status" value="1"/>
</dbReference>
<feature type="signal peptide" evidence="1">
    <location>
        <begin position="1"/>
        <end position="21"/>
    </location>
</feature>
<name>A0A6A7BP31_9PLEO</name>
<sequence length="204" mass="22264">MPPFNPLTLTLLSLLSPLVLSSTPSDFTNLPPATPGVFSAQIRIHIRTTVPAAWSALTDFASYPSWNPFTRSAIVTIPSNSSVPPQFPVEGYHLILRTQIPPLPLPVDENTPDNLLNTQFAYENITHVQEDLGRVAWEYIPDAGVQAERWQALSDLGNGTVLYESREVFSGALAGVLKTTLGKALQEGFDAQGRGLRLLLEGEE</sequence>
<evidence type="ECO:0008006" key="4">
    <source>
        <dbReference type="Google" id="ProtNLM"/>
    </source>
</evidence>
<dbReference type="AlphaFoldDB" id="A0A6A7BP31"/>